<feature type="region of interest" description="Disordered" evidence="2">
    <location>
        <begin position="493"/>
        <end position="524"/>
    </location>
</feature>
<keyword evidence="4" id="KW-1185">Reference proteome</keyword>
<comment type="caution">
    <text evidence="3">The sequence shown here is derived from an EMBL/GenBank/DDBJ whole genome shotgun (WGS) entry which is preliminary data.</text>
</comment>
<dbReference type="AlphaFoldDB" id="A0A1Q9EA66"/>
<evidence type="ECO:0000313" key="4">
    <source>
        <dbReference type="Proteomes" id="UP000186817"/>
    </source>
</evidence>
<protein>
    <submittedName>
        <fullName evidence="3">Uncharacterized protein</fullName>
    </submittedName>
</protein>
<feature type="compositionally biased region" description="Low complexity" evidence="2">
    <location>
        <begin position="293"/>
        <end position="305"/>
    </location>
</feature>
<feature type="compositionally biased region" description="Low complexity" evidence="2">
    <location>
        <begin position="313"/>
        <end position="330"/>
    </location>
</feature>
<reference evidence="3 4" key="1">
    <citation type="submission" date="2016-02" db="EMBL/GenBank/DDBJ databases">
        <title>Genome analysis of coral dinoflagellate symbionts highlights evolutionary adaptations to a symbiotic lifestyle.</title>
        <authorList>
            <person name="Aranda M."/>
            <person name="Li Y."/>
            <person name="Liew Y.J."/>
            <person name="Baumgarten S."/>
            <person name="Simakov O."/>
            <person name="Wilson M."/>
            <person name="Piel J."/>
            <person name="Ashoor H."/>
            <person name="Bougouffa S."/>
            <person name="Bajic V.B."/>
            <person name="Ryu T."/>
            <person name="Ravasi T."/>
            <person name="Bayer T."/>
            <person name="Micklem G."/>
            <person name="Kim H."/>
            <person name="Bhak J."/>
            <person name="Lajeunesse T.C."/>
            <person name="Voolstra C.R."/>
        </authorList>
    </citation>
    <scope>NUCLEOTIDE SEQUENCE [LARGE SCALE GENOMIC DNA]</scope>
    <source>
        <strain evidence="3 4">CCMP2467</strain>
    </source>
</reference>
<keyword evidence="1" id="KW-0175">Coiled coil</keyword>
<sequence>MISSSPGYRVAPGVAPGTLRPIERMMSMPTCKYASQASPKPLHRAVVAPVHSGADGTARSNLPPSATANWVAYPSPRVAAHPALSSTARSQLHPMVSPRIPGAQAAQAAPQVSGLAVDLLSRSREAFIVCSGSGPARSTVAAGHFGASPPTSPRFDAPQPQSPRLTAHARPGQQATAPAPRPSPSGPPSLWEQHHQQALRQMRRGALAEGPLPSQSRLIPGGASRQPARESKAAVAHVQVTQPTDLLAPCETMTATTATAMTATTASLPSRSEHLPASMTPLETLQPEVPDVQPQAQAETAPTAPIFREARVGSGPQPSRPQPTRSQAPPGNSADTATPRYEVQPTAKAKELSSVSGPKAAPSVPPASPSPTSEQTGAGVGTKSPSCPSSESEHATLKQADGETQSAGRETFDSPRDACYTSCKAPPAEPLLARLAFLEAQASDRSNLLAHIQRQQEQLNRLEALVEENAELRGKLHPKRSKVVDATRRDPRLAEGPAAVTTTTPALRDSPPPTMPRRFRTAPGEVRTQADAPIVLTARTTPRSPGGRTGPSEAKVAMVEQTLAELERALGLAEKKHLIVEK</sequence>
<gene>
    <name evidence="3" type="ORF">AK812_SmicGene12571</name>
</gene>
<dbReference type="OrthoDB" id="438959at2759"/>
<feature type="compositionally biased region" description="Low complexity" evidence="2">
    <location>
        <begin position="353"/>
        <end position="362"/>
    </location>
</feature>
<evidence type="ECO:0000313" key="3">
    <source>
        <dbReference type="EMBL" id="OLQ04301.1"/>
    </source>
</evidence>
<accession>A0A1Q9EA66</accession>
<feature type="region of interest" description="Disordered" evidence="2">
    <location>
        <begin position="289"/>
        <end position="418"/>
    </location>
</feature>
<evidence type="ECO:0000256" key="2">
    <source>
        <dbReference type="SAM" id="MobiDB-lite"/>
    </source>
</evidence>
<dbReference type="Proteomes" id="UP000186817">
    <property type="component" value="Unassembled WGS sequence"/>
</dbReference>
<feature type="region of interest" description="Disordered" evidence="2">
    <location>
        <begin position="140"/>
        <end position="232"/>
    </location>
</feature>
<name>A0A1Q9EA66_SYMMI</name>
<feature type="coiled-coil region" evidence="1">
    <location>
        <begin position="445"/>
        <end position="475"/>
    </location>
</feature>
<proteinExistence type="predicted"/>
<evidence type="ECO:0000256" key="1">
    <source>
        <dbReference type="SAM" id="Coils"/>
    </source>
</evidence>
<dbReference type="EMBL" id="LSRX01000213">
    <property type="protein sequence ID" value="OLQ04301.1"/>
    <property type="molecule type" value="Genomic_DNA"/>
</dbReference>
<organism evidence="3 4">
    <name type="scientific">Symbiodinium microadriaticum</name>
    <name type="common">Dinoflagellate</name>
    <name type="synonym">Zooxanthella microadriatica</name>
    <dbReference type="NCBI Taxonomy" id="2951"/>
    <lineage>
        <taxon>Eukaryota</taxon>
        <taxon>Sar</taxon>
        <taxon>Alveolata</taxon>
        <taxon>Dinophyceae</taxon>
        <taxon>Suessiales</taxon>
        <taxon>Symbiodiniaceae</taxon>
        <taxon>Symbiodinium</taxon>
    </lineage>
</organism>